<evidence type="ECO:0000313" key="3">
    <source>
        <dbReference type="Proteomes" id="UP000190037"/>
    </source>
</evidence>
<keyword evidence="3" id="KW-1185">Reference proteome</keyword>
<organism evidence="2 3">
    <name type="scientific">Embleya scabrispora</name>
    <dbReference type="NCBI Taxonomy" id="159449"/>
    <lineage>
        <taxon>Bacteria</taxon>
        <taxon>Bacillati</taxon>
        <taxon>Actinomycetota</taxon>
        <taxon>Actinomycetes</taxon>
        <taxon>Kitasatosporales</taxon>
        <taxon>Streptomycetaceae</taxon>
        <taxon>Embleya</taxon>
    </lineage>
</organism>
<gene>
    <name evidence="2" type="ORF">B4N89_23755</name>
</gene>
<comment type="caution">
    <text evidence="2">The sequence shown here is derived from an EMBL/GenBank/DDBJ whole genome shotgun (WGS) entry which is preliminary data.</text>
</comment>
<dbReference type="AlphaFoldDB" id="A0A1T3P3L4"/>
<name>A0A1T3P3L4_9ACTN</name>
<reference evidence="2 3" key="1">
    <citation type="submission" date="2017-03" db="EMBL/GenBank/DDBJ databases">
        <title>Draft genome sequence of Streptomyces scabrisporus NF3, endophyte isolated from Amphipterygium adstringens.</title>
        <authorList>
            <person name="Vazquez M."/>
            <person name="Ceapa C.D."/>
            <person name="Rodriguez Luna D."/>
            <person name="Sanchez Esquivel S."/>
        </authorList>
    </citation>
    <scope>NUCLEOTIDE SEQUENCE [LARGE SCALE GENOMIC DNA]</scope>
    <source>
        <strain evidence="2 3">NF3</strain>
    </source>
</reference>
<evidence type="ECO:0000256" key="1">
    <source>
        <dbReference type="SAM" id="Phobius"/>
    </source>
</evidence>
<keyword evidence="1" id="KW-1133">Transmembrane helix</keyword>
<dbReference type="Proteomes" id="UP000190037">
    <property type="component" value="Unassembled WGS sequence"/>
</dbReference>
<proteinExistence type="predicted"/>
<keyword evidence="1" id="KW-0472">Membrane</keyword>
<dbReference type="OrthoDB" id="4549753at2"/>
<evidence type="ECO:0000313" key="2">
    <source>
        <dbReference type="EMBL" id="OPC83551.1"/>
    </source>
</evidence>
<dbReference type="RefSeq" id="WP_078977835.1">
    <property type="nucleotide sequence ID" value="NZ_MWQN01000001.1"/>
</dbReference>
<dbReference type="eggNOG" id="ENOG5033UI0">
    <property type="taxonomic scope" value="Bacteria"/>
</dbReference>
<protein>
    <submittedName>
        <fullName evidence="2">Uncharacterized protein</fullName>
    </submittedName>
</protein>
<feature type="transmembrane region" description="Helical" evidence="1">
    <location>
        <begin position="142"/>
        <end position="163"/>
    </location>
</feature>
<keyword evidence="1" id="KW-0812">Transmembrane</keyword>
<dbReference type="EMBL" id="MWQN01000001">
    <property type="protein sequence ID" value="OPC83551.1"/>
    <property type="molecule type" value="Genomic_DNA"/>
</dbReference>
<accession>A0A1T3P3L4</accession>
<sequence>MTVALHTGAGAAIEVRRALQADEARDVPAHTWVGPIVRVRPQGERHYEDVAYIDAAPTDGMGSSPSRHLVLWADRARRQRIAAVGTYSAAPDYAVYSITGPAGEHLATVHREQGSIRRLRRTSWTIRPAEGPTLHAAKGTTFGWIAWWALSPLWGLMTAVAVLGGKAPRLPLRTIWRHDGRRVFEYLGSMGTTDSYELPPGRADCRILLALAALHNSHPGWYDRL</sequence>